<evidence type="ECO:0000256" key="1">
    <source>
        <dbReference type="SAM" id="MobiDB-lite"/>
    </source>
</evidence>
<dbReference type="EMBL" id="CP069115">
    <property type="protein sequence ID" value="QSS66464.1"/>
    <property type="molecule type" value="Genomic_DNA"/>
</dbReference>
<feature type="region of interest" description="Disordered" evidence="1">
    <location>
        <begin position="1"/>
        <end position="34"/>
    </location>
</feature>
<proteinExistence type="predicted"/>
<sequence>MPPGRHQPPTDPASPKEFSNQINPPPIFRSRHACNTSQHPADHFLVRPLPEGFHASSVFSQPPFPALLDSSNNSAGARDEQSLMDRTPSTPMAMFLAKTSHEYKYLLLPVRAHPVSL</sequence>
<dbReference type="Proteomes" id="UP000663671">
    <property type="component" value="Chromosome 3"/>
</dbReference>
<gene>
    <name evidence="2" type="ORF">I7I51_07321</name>
</gene>
<evidence type="ECO:0000313" key="2">
    <source>
        <dbReference type="EMBL" id="QSS66464.1"/>
    </source>
</evidence>
<feature type="region of interest" description="Disordered" evidence="1">
    <location>
        <begin position="64"/>
        <end position="88"/>
    </location>
</feature>
<evidence type="ECO:0000313" key="3">
    <source>
        <dbReference type="Proteomes" id="UP000663671"/>
    </source>
</evidence>
<dbReference type="AlphaFoldDB" id="A0A8A1MNZ7"/>
<dbReference type="OrthoDB" id="10456595at2759"/>
<name>A0A8A1MNZ7_AJECA</name>
<reference evidence="2" key="1">
    <citation type="submission" date="2021-01" db="EMBL/GenBank/DDBJ databases">
        <title>Chromosome-level genome assembly of a human fungal pathogen reveals clustering of transcriptionally co-regulated genes.</title>
        <authorList>
            <person name="Voorhies M."/>
            <person name="Cohen S."/>
            <person name="Shea T.P."/>
            <person name="Petrus S."/>
            <person name="Munoz J.F."/>
            <person name="Poplawski S."/>
            <person name="Goldman W.E."/>
            <person name="Michael T."/>
            <person name="Cuomo C.A."/>
            <person name="Sil A."/>
            <person name="Beyhan S."/>
        </authorList>
    </citation>
    <scope>NUCLEOTIDE SEQUENCE</scope>
    <source>
        <strain evidence="2">WU24</strain>
    </source>
</reference>
<dbReference type="VEuPathDB" id="FungiDB:I7I51_07321"/>
<feature type="compositionally biased region" description="Pro residues" evidence="1">
    <location>
        <begin position="1"/>
        <end position="12"/>
    </location>
</feature>
<organism evidence="2 3">
    <name type="scientific">Ajellomyces capsulatus</name>
    <name type="common">Darling's disease fungus</name>
    <name type="synonym">Histoplasma capsulatum</name>
    <dbReference type="NCBI Taxonomy" id="5037"/>
    <lineage>
        <taxon>Eukaryota</taxon>
        <taxon>Fungi</taxon>
        <taxon>Dikarya</taxon>
        <taxon>Ascomycota</taxon>
        <taxon>Pezizomycotina</taxon>
        <taxon>Eurotiomycetes</taxon>
        <taxon>Eurotiomycetidae</taxon>
        <taxon>Onygenales</taxon>
        <taxon>Ajellomycetaceae</taxon>
        <taxon>Histoplasma</taxon>
    </lineage>
</organism>
<protein>
    <submittedName>
        <fullName evidence="2">Uncharacterized protein</fullName>
    </submittedName>
</protein>
<accession>A0A8A1MNZ7</accession>